<reference evidence="6 7" key="1">
    <citation type="submission" date="2020-08" db="EMBL/GenBank/DDBJ databases">
        <title>Bridging the membrane lipid divide: bacteria of the FCB group superphylum have the potential to synthesize archaeal ether lipids.</title>
        <authorList>
            <person name="Villanueva L."/>
            <person name="Von Meijenfeldt F.A.B."/>
            <person name="Westbye A.B."/>
            <person name="Yadav S."/>
            <person name="Hopmans E.C."/>
            <person name="Dutilh B.E."/>
            <person name="Sinninghe Damste J.S."/>
        </authorList>
    </citation>
    <scope>NUCLEOTIDE SEQUENCE [LARGE SCALE GENOMIC DNA]</scope>
    <source>
        <strain evidence="6">NIOZ-UU17</strain>
    </source>
</reference>
<dbReference type="PANTHER" id="PTHR11138">
    <property type="entry name" value="METHIONYL-TRNA FORMYLTRANSFERASE"/>
    <property type="match status" value="1"/>
</dbReference>
<dbReference type="Pfam" id="PF02911">
    <property type="entry name" value="Formyl_trans_C"/>
    <property type="match status" value="1"/>
</dbReference>
<dbReference type="SUPFAM" id="SSF53328">
    <property type="entry name" value="Formyltransferase"/>
    <property type="match status" value="1"/>
</dbReference>
<proteinExistence type="inferred from homology"/>
<evidence type="ECO:0000259" key="4">
    <source>
        <dbReference type="Pfam" id="PF00551"/>
    </source>
</evidence>
<keyword evidence="2" id="KW-0808">Transferase</keyword>
<dbReference type="EMBL" id="JACNIG010000217">
    <property type="protein sequence ID" value="MBC8432331.1"/>
    <property type="molecule type" value="Genomic_DNA"/>
</dbReference>
<evidence type="ECO:0000313" key="7">
    <source>
        <dbReference type="Proteomes" id="UP000605201"/>
    </source>
</evidence>
<comment type="caution">
    <text evidence="6">The sequence shown here is derived from an EMBL/GenBank/DDBJ whole genome shotgun (WGS) entry which is preliminary data.</text>
</comment>
<dbReference type="InterPro" id="IPR011034">
    <property type="entry name" value="Formyl_transferase-like_C_sf"/>
</dbReference>
<dbReference type="CDD" id="cd08704">
    <property type="entry name" value="Met_tRNA_FMT_C"/>
    <property type="match status" value="1"/>
</dbReference>
<protein>
    <submittedName>
        <fullName evidence="6">Methionyl-tRNA formyltransferase</fullName>
    </submittedName>
</protein>
<dbReference type="InterPro" id="IPR005793">
    <property type="entry name" value="Formyl_trans_C"/>
</dbReference>
<feature type="domain" description="Formyl transferase C-terminal" evidence="5">
    <location>
        <begin position="205"/>
        <end position="294"/>
    </location>
</feature>
<evidence type="ECO:0000256" key="2">
    <source>
        <dbReference type="ARBA" id="ARBA00022679"/>
    </source>
</evidence>
<evidence type="ECO:0000256" key="1">
    <source>
        <dbReference type="ARBA" id="ARBA00010699"/>
    </source>
</evidence>
<dbReference type="AlphaFoldDB" id="A0A8J6NRL4"/>
<evidence type="ECO:0000259" key="5">
    <source>
        <dbReference type="Pfam" id="PF02911"/>
    </source>
</evidence>
<evidence type="ECO:0000256" key="3">
    <source>
        <dbReference type="ARBA" id="ARBA00022917"/>
    </source>
</evidence>
<evidence type="ECO:0000313" key="6">
    <source>
        <dbReference type="EMBL" id="MBC8432331.1"/>
    </source>
</evidence>
<name>A0A8J6NRL4_9BACT</name>
<dbReference type="Proteomes" id="UP000605201">
    <property type="component" value="Unassembled WGS sequence"/>
</dbReference>
<dbReference type="GO" id="GO:0004479">
    <property type="term" value="F:methionyl-tRNA formyltransferase activity"/>
    <property type="evidence" value="ECO:0007669"/>
    <property type="project" value="TreeGrafter"/>
</dbReference>
<dbReference type="InterPro" id="IPR036477">
    <property type="entry name" value="Formyl_transf_N_sf"/>
</dbReference>
<dbReference type="InterPro" id="IPR002376">
    <property type="entry name" value="Formyl_transf_N"/>
</dbReference>
<organism evidence="6 7">
    <name type="scientific">Candidatus Desulfatibia vada</name>
    <dbReference type="NCBI Taxonomy" id="2841696"/>
    <lineage>
        <taxon>Bacteria</taxon>
        <taxon>Pseudomonadati</taxon>
        <taxon>Thermodesulfobacteriota</taxon>
        <taxon>Desulfobacteria</taxon>
        <taxon>Desulfobacterales</taxon>
        <taxon>Desulfobacterales incertae sedis</taxon>
        <taxon>Candidatus Desulfatibia</taxon>
    </lineage>
</organism>
<feature type="domain" description="Formyl transferase N-terminal" evidence="4">
    <location>
        <begin position="1"/>
        <end position="160"/>
    </location>
</feature>
<accession>A0A8J6NRL4</accession>
<dbReference type="Gene3D" id="3.40.50.12230">
    <property type="match status" value="1"/>
</dbReference>
<comment type="similarity">
    <text evidence="1">Belongs to the Fmt family.</text>
</comment>
<dbReference type="SUPFAM" id="SSF50486">
    <property type="entry name" value="FMT C-terminal domain-like"/>
    <property type="match status" value="1"/>
</dbReference>
<dbReference type="GO" id="GO:0005829">
    <property type="term" value="C:cytosol"/>
    <property type="evidence" value="ECO:0007669"/>
    <property type="project" value="TreeGrafter"/>
</dbReference>
<gene>
    <name evidence="6" type="ORF">H8D96_10475</name>
</gene>
<dbReference type="Pfam" id="PF00551">
    <property type="entry name" value="Formyl_trans_N"/>
    <property type="match status" value="1"/>
</dbReference>
<keyword evidence="3" id="KW-0648">Protein biosynthesis</keyword>
<dbReference type="InterPro" id="IPR044135">
    <property type="entry name" value="Met-tRNA-FMT_C"/>
</dbReference>
<dbReference type="PANTHER" id="PTHR11138:SF5">
    <property type="entry name" value="METHIONYL-TRNA FORMYLTRANSFERASE, MITOCHONDRIAL"/>
    <property type="match status" value="1"/>
</dbReference>
<sequence>MRILLIGQAAFAVKTLESMLARGDNVVAVYAPPDRPGGRTDPLKDAAAAKDIPVYQPATYKDDQVFAEYKELKPDLTVLAFVTDIIPARYFDVPTQGAICYHPSILPRHRGASAINWAVIMGATKTGLTIFRPDGGIDTGEILLQKEIDVGPDDTTGSLYFNYLFPMGVEAILESIDLIKEGKAPSISQDEALATYEPPCDDRVAAIDWSKPAVEVHNFVRGCDPQPGAFAMFKDEKVRFYGAKLSKESHDNMPGTILQIDDQGIQVAVSGGKLTVSKVRAGRGGKVAAAEFTAEKGLNVGDVLT</sequence>